<reference evidence="2" key="1">
    <citation type="submission" date="2021-12" db="EMBL/GenBank/DDBJ databases">
        <title>Description of Gramella crocea sp. nov., a new bacterium isolated from activated sludge.</title>
        <authorList>
            <person name="Zhang X."/>
        </authorList>
    </citation>
    <scope>NUCLEOTIDE SEQUENCE</scope>
    <source>
        <strain evidence="2">YB25</strain>
    </source>
</reference>
<evidence type="ECO:0000313" key="2">
    <source>
        <dbReference type="EMBL" id="MCG9973378.1"/>
    </source>
</evidence>
<sequence length="305" mass="36433">MIKFFRHIRRRLLRENRFTRYLIYAIGEIILVVIGILIALQINNWNETRQNEAKVRKLLRKIQNDIEDDVAIIQDNIPYYARKDSIGYMVLNDLLSPEEYQNPEFDELHYLALELIPMNMKSVGYDNLRAAQFIIPEDYDTIVENLIYQYEDLLKVLQRTHEFLLEDVRSNKDYLYKTYDWYSSTQPNYLNEDRIDYLLNNIRYKGMVRKYLDASTNEYIRRATSYLETALENYEDINQVLGEKNKMSLMYDASALEERFLGEYKIVSGDTIDVYSDGGRFYLQGERLHPLFPYAKDKFFLGIII</sequence>
<dbReference type="AlphaFoldDB" id="A0A9X1V2F1"/>
<dbReference type="InterPro" id="IPR045749">
    <property type="entry name" value="DUF6090"/>
</dbReference>
<keyword evidence="1" id="KW-0812">Transmembrane</keyword>
<proteinExistence type="predicted"/>
<evidence type="ECO:0000256" key="1">
    <source>
        <dbReference type="SAM" id="Phobius"/>
    </source>
</evidence>
<organism evidence="2 3">
    <name type="scientific">Christiangramia crocea</name>
    <dbReference type="NCBI Taxonomy" id="2904124"/>
    <lineage>
        <taxon>Bacteria</taxon>
        <taxon>Pseudomonadati</taxon>
        <taxon>Bacteroidota</taxon>
        <taxon>Flavobacteriia</taxon>
        <taxon>Flavobacteriales</taxon>
        <taxon>Flavobacteriaceae</taxon>
        <taxon>Christiangramia</taxon>
    </lineage>
</organism>
<keyword evidence="3" id="KW-1185">Reference proteome</keyword>
<name>A0A9X1V2F1_9FLAO</name>
<dbReference type="Proteomes" id="UP001139344">
    <property type="component" value="Unassembled WGS sequence"/>
</dbReference>
<feature type="transmembrane region" description="Helical" evidence="1">
    <location>
        <begin position="21"/>
        <end position="42"/>
    </location>
</feature>
<keyword evidence="1" id="KW-0472">Membrane</keyword>
<protein>
    <submittedName>
        <fullName evidence="2">DUF6090 family protein</fullName>
    </submittedName>
</protein>
<dbReference type="EMBL" id="JAJSON010000032">
    <property type="protein sequence ID" value="MCG9973378.1"/>
    <property type="molecule type" value="Genomic_DNA"/>
</dbReference>
<accession>A0A9X1V2F1</accession>
<evidence type="ECO:0000313" key="3">
    <source>
        <dbReference type="Proteomes" id="UP001139344"/>
    </source>
</evidence>
<dbReference type="Pfam" id="PF19578">
    <property type="entry name" value="DUF6090"/>
    <property type="match status" value="1"/>
</dbReference>
<gene>
    <name evidence="2" type="ORF">LU635_17125</name>
</gene>
<keyword evidence="1" id="KW-1133">Transmembrane helix</keyword>
<comment type="caution">
    <text evidence="2">The sequence shown here is derived from an EMBL/GenBank/DDBJ whole genome shotgun (WGS) entry which is preliminary data.</text>
</comment>
<dbReference type="RefSeq" id="WP_240100826.1">
    <property type="nucleotide sequence ID" value="NZ_JAJSON010000032.1"/>
</dbReference>